<dbReference type="SUPFAM" id="SSF52266">
    <property type="entry name" value="SGNH hydrolase"/>
    <property type="match status" value="1"/>
</dbReference>
<dbReference type="OrthoDB" id="1600564at2759"/>
<accession>A0A8T2S872</accession>
<keyword evidence="3" id="KW-0378">Hydrolase</keyword>
<dbReference type="GO" id="GO:0016788">
    <property type="term" value="F:hydrolase activity, acting on ester bonds"/>
    <property type="evidence" value="ECO:0007669"/>
    <property type="project" value="InterPro"/>
</dbReference>
<evidence type="ECO:0000256" key="1">
    <source>
        <dbReference type="ARBA" id="ARBA00008668"/>
    </source>
</evidence>
<feature type="transmembrane region" description="Helical" evidence="4">
    <location>
        <begin position="6"/>
        <end position="26"/>
    </location>
</feature>
<keyword evidence="4" id="KW-1133">Transmembrane helix</keyword>
<dbReference type="InterPro" id="IPR001087">
    <property type="entry name" value="GDSL"/>
</dbReference>
<dbReference type="PANTHER" id="PTHR22835">
    <property type="entry name" value="ZINC FINGER FYVE DOMAIN CONTAINING PROTEIN"/>
    <property type="match status" value="1"/>
</dbReference>
<dbReference type="EMBL" id="CM035427">
    <property type="protein sequence ID" value="KAH7307667.1"/>
    <property type="molecule type" value="Genomic_DNA"/>
</dbReference>
<reference evidence="5" key="1">
    <citation type="submission" date="2021-08" db="EMBL/GenBank/DDBJ databases">
        <title>WGS assembly of Ceratopteris richardii.</title>
        <authorList>
            <person name="Marchant D.B."/>
            <person name="Chen G."/>
            <person name="Jenkins J."/>
            <person name="Shu S."/>
            <person name="Leebens-Mack J."/>
            <person name="Grimwood J."/>
            <person name="Schmutz J."/>
            <person name="Soltis P."/>
            <person name="Soltis D."/>
            <person name="Chen Z.-H."/>
        </authorList>
    </citation>
    <scope>NUCLEOTIDE SEQUENCE</scope>
    <source>
        <strain evidence="5">Whitten #5841</strain>
        <tissue evidence="5">Leaf</tissue>
    </source>
</reference>
<proteinExistence type="inferred from homology"/>
<organism evidence="5 6">
    <name type="scientific">Ceratopteris richardii</name>
    <name type="common">Triangle waterfern</name>
    <dbReference type="NCBI Taxonomy" id="49495"/>
    <lineage>
        <taxon>Eukaryota</taxon>
        <taxon>Viridiplantae</taxon>
        <taxon>Streptophyta</taxon>
        <taxon>Embryophyta</taxon>
        <taxon>Tracheophyta</taxon>
        <taxon>Polypodiopsida</taxon>
        <taxon>Polypodiidae</taxon>
        <taxon>Polypodiales</taxon>
        <taxon>Pteridineae</taxon>
        <taxon>Pteridaceae</taxon>
        <taxon>Parkerioideae</taxon>
        <taxon>Ceratopteris</taxon>
    </lineage>
</organism>
<keyword evidence="6" id="KW-1185">Reference proteome</keyword>
<dbReference type="Gene3D" id="3.40.50.1110">
    <property type="entry name" value="SGNH hydrolase"/>
    <property type="match status" value="1"/>
</dbReference>
<dbReference type="InterPro" id="IPR036514">
    <property type="entry name" value="SGNH_hydro_sf"/>
</dbReference>
<keyword evidence="2" id="KW-0732">Signal</keyword>
<comment type="similarity">
    <text evidence="1">Belongs to the 'GDSL' lipolytic enzyme family.</text>
</comment>
<keyword evidence="4" id="KW-0812">Transmembrane</keyword>
<evidence type="ECO:0000256" key="3">
    <source>
        <dbReference type="ARBA" id="ARBA00022801"/>
    </source>
</evidence>
<comment type="caution">
    <text evidence="5">The sequence shown here is derived from an EMBL/GenBank/DDBJ whole genome shotgun (WGS) entry which is preliminary data.</text>
</comment>
<dbReference type="Pfam" id="PF00657">
    <property type="entry name" value="Lipase_GDSL"/>
    <property type="match status" value="1"/>
</dbReference>
<name>A0A8T2S872_CERRI</name>
<evidence type="ECO:0008006" key="7">
    <source>
        <dbReference type="Google" id="ProtNLM"/>
    </source>
</evidence>
<dbReference type="AlphaFoldDB" id="A0A8T2S872"/>
<evidence type="ECO:0000313" key="6">
    <source>
        <dbReference type="Proteomes" id="UP000825935"/>
    </source>
</evidence>
<dbReference type="Proteomes" id="UP000825935">
    <property type="component" value="Chromosome 22"/>
</dbReference>
<dbReference type="PANTHER" id="PTHR22835:SF588">
    <property type="entry name" value="ALPHA-L-FUCOSIDASE 3"/>
    <property type="match status" value="1"/>
</dbReference>
<gene>
    <name evidence="5" type="ORF">KP509_22G071400</name>
</gene>
<sequence>MDFLPHYLHAGWFAIFIFLAVLLESLTGASSPSETKCAFPAIFNFGDSTSDTGGVHVSFPFITRSEQLPYGETFFHRPMNRFSDGRLLIDFIAQGLGKDLLSPYLQSVGSNFTQGANFAASGATARSTSFISPFNLQVQVNQFKVFKQQVSMALQREGTGRRNYLPSMDAFKDALYIIQIGGNDFTYAYMKLKMNTEQIKGYLPGVVNAVTDAVKELYEEGVQTIWVMDIGPQGCSPFVLTNFAYLNSDLDANGCAIPYNEAVHFYNQLLMSQLAHMQDKLPGSKIVYIDTYDIQYSLIEQADRFGFNYTTRACCGVGGKHNFNYNVQCGTTQKVHGQYLAALACVDPSEYVNWDGVHLTDHANQVIARHILSGTHFHPFFPLVKLCPSHLNVI</sequence>
<dbReference type="CDD" id="cd01837">
    <property type="entry name" value="SGNH_plant_lipase_like"/>
    <property type="match status" value="1"/>
</dbReference>
<keyword evidence="4" id="KW-0472">Membrane</keyword>
<dbReference type="OMA" id="SHARCDY"/>
<protein>
    <recommendedName>
        <fullName evidence="7">GDSL esterase/lipase</fullName>
    </recommendedName>
</protein>
<evidence type="ECO:0000256" key="4">
    <source>
        <dbReference type="SAM" id="Phobius"/>
    </source>
</evidence>
<dbReference type="InterPro" id="IPR035669">
    <property type="entry name" value="SGNH_plant_lipase-like"/>
</dbReference>
<evidence type="ECO:0000256" key="2">
    <source>
        <dbReference type="ARBA" id="ARBA00022729"/>
    </source>
</evidence>
<evidence type="ECO:0000313" key="5">
    <source>
        <dbReference type="EMBL" id="KAH7307667.1"/>
    </source>
</evidence>